<name>A0A3Q9K1G2_9ACTN</name>
<dbReference type="GO" id="GO:0003677">
    <property type="term" value="F:DNA binding"/>
    <property type="evidence" value="ECO:0007669"/>
    <property type="project" value="UniProtKB-KW"/>
</dbReference>
<dbReference type="SUPFAM" id="SSF46785">
    <property type="entry name" value="Winged helix' DNA-binding domain"/>
    <property type="match status" value="1"/>
</dbReference>
<dbReference type="InterPro" id="IPR036388">
    <property type="entry name" value="WH-like_DNA-bd_sf"/>
</dbReference>
<dbReference type="GO" id="GO:0003700">
    <property type="term" value="F:DNA-binding transcription factor activity"/>
    <property type="evidence" value="ECO:0007669"/>
    <property type="project" value="InterPro"/>
</dbReference>
<dbReference type="InterPro" id="IPR000835">
    <property type="entry name" value="HTH_MarR-typ"/>
</dbReference>
<keyword evidence="2" id="KW-0238">DNA-binding</keyword>
<evidence type="ECO:0000256" key="2">
    <source>
        <dbReference type="ARBA" id="ARBA00023125"/>
    </source>
</evidence>
<evidence type="ECO:0000256" key="3">
    <source>
        <dbReference type="ARBA" id="ARBA00023163"/>
    </source>
</evidence>
<accession>A0A3Q9K1G2</accession>
<dbReference type="PANTHER" id="PTHR42756:SF1">
    <property type="entry name" value="TRANSCRIPTIONAL REPRESSOR OF EMRAB OPERON"/>
    <property type="match status" value="1"/>
</dbReference>
<evidence type="ECO:0000259" key="4">
    <source>
        <dbReference type="PROSITE" id="PS50995"/>
    </source>
</evidence>
<protein>
    <submittedName>
        <fullName evidence="5">MarR family transcriptional regulator</fullName>
    </submittedName>
</protein>
<dbReference type="PANTHER" id="PTHR42756">
    <property type="entry name" value="TRANSCRIPTIONAL REGULATOR, MARR"/>
    <property type="match status" value="1"/>
</dbReference>
<dbReference type="PROSITE" id="PS50995">
    <property type="entry name" value="HTH_MARR_2"/>
    <property type="match status" value="1"/>
</dbReference>
<gene>
    <name evidence="5" type="ORF">DDE74_01080</name>
</gene>
<organism evidence="5 6">
    <name type="scientific">Streptomyces lydicus</name>
    <dbReference type="NCBI Taxonomy" id="47763"/>
    <lineage>
        <taxon>Bacteria</taxon>
        <taxon>Bacillati</taxon>
        <taxon>Actinomycetota</taxon>
        <taxon>Actinomycetes</taxon>
        <taxon>Kitasatosporales</taxon>
        <taxon>Streptomycetaceae</taxon>
        <taxon>Streptomyces</taxon>
    </lineage>
</organism>
<dbReference type="EMBL" id="CP029042">
    <property type="protein sequence ID" value="AZS69754.1"/>
    <property type="molecule type" value="Genomic_DNA"/>
</dbReference>
<feature type="domain" description="HTH marR-type" evidence="4">
    <location>
        <begin position="66"/>
        <end position="205"/>
    </location>
</feature>
<evidence type="ECO:0000313" key="6">
    <source>
        <dbReference type="Proteomes" id="UP000275579"/>
    </source>
</evidence>
<evidence type="ECO:0000256" key="1">
    <source>
        <dbReference type="ARBA" id="ARBA00023015"/>
    </source>
</evidence>
<dbReference type="Proteomes" id="UP000275579">
    <property type="component" value="Chromosome"/>
</dbReference>
<sequence>MDGKLFTVSTSGNHTVSPGQNVPVWRVGYLCTEHRVEGRRFTVEPDHVDEIISAWGHELPEIAGLPLELAKRTALLVSAFDIAAGAELEKLGLTQAEYGVLATLRRIGAPYRLKPTDLTHALLLSSGGTSNVIKRLVAAGYVTRAAAEDDARSSWVQLTPSGVETAEAAVRATTAVHARLVDRIPERTAKTLSEQLRIALAAIEEGVLIRR</sequence>
<evidence type="ECO:0000313" key="5">
    <source>
        <dbReference type="EMBL" id="AZS69754.1"/>
    </source>
</evidence>
<dbReference type="AlphaFoldDB" id="A0A3Q9K1G2"/>
<reference evidence="5 6" key="1">
    <citation type="submission" date="2018-04" db="EMBL/GenBank/DDBJ databases">
        <title>Complete genome sequences of Streptomyces lydicus strain WYEC and characterization of antagonistic properties of biological control agents.</title>
        <authorList>
            <person name="Mariita R.M."/>
            <person name="Sello J.K."/>
        </authorList>
    </citation>
    <scope>NUCLEOTIDE SEQUENCE [LARGE SCALE GENOMIC DNA]</scope>
    <source>
        <strain evidence="5 6">WYEC 108</strain>
    </source>
</reference>
<dbReference type="Gene3D" id="1.10.10.10">
    <property type="entry name" value="Winged helix-like DNA-binding domain superfamily/Winged helix DNA-binding domain"/>
    <property type="match status" value="1"/>
</dbReference>
<dbReference type="SMART" id="SM00347">
    <property type="entry name" value="HTH_MARR"/>
    <property type="match status" value="1"/>
</dbReference>
<dbReference type="InterPro" id="IPR036390">
    <property type="entry name" value="WH_DNA-bd_sf"/>
</dbReference>
<proteinExistence type="predicted"/>
<keyword evidence="3" id="KW-0804">Transcription</keyword>
<dbReference type="Pfam" id="PF12802">
    <property type="entry name" value="MarR_2"/>
    <property type="match status" value="1"/>
</dbReference>
<keyword evidence="1" id="KW-0805">Transcription regulation</keyword>